<evidence type="ECO:0000256" key="2">
    <source>
        <dbReference type="ARBA" id="ARBA00022553"/>
    </source>
</evidence>
<name>A0A835DRC2_TETSI</name>
<dbReference type="OrthoDB" id="4062651at2759"/>
<dbReference type="Pfam" id="PF13855">
    <property type="entry name" value="LRR_8"/>
    <property type="match status" value="1"/>
</dbReference>
<keyword evidence="8" id="KW-0812">Transmembrane</keyword>
<dbReference type="AlphaFoldDB" id="A0A835DRC2"/>
<feature type="transmembrane region" description="Helical" evidence="8">
    <location>
        <begin position="660"/>
        <end position="683"/>
    </location>
</feature>
<dbReference type="PANTHER" id="PTHR48006">
    <property type="entry name" value="LEUCINE-RICH REPEAT-CONTAINING PROTEIN DDB_G0281931-RELATED"/>
    <property type="match status" value="1"/>
</dbReference>
<dbReference type="FunFam" id="3.80.10.10:FF:000838">
    <property type="entry name" value="Probable LRR receptor-like serine/threonine-protein kinase At1g53440"/>
    <property type="match status" value="1"/>
</dbReference>
<proteinExistence type="predicted"/>
<organism evidence="10 11">
    <name type="scientific">Tetracentron sinense</name>
    <name type="common">Spur-leaf</name>
    <dbReference type="NCBI Taxonomy" id="13715"/>
    <lineage>
        <taxon>Eukaryota</taxon>
        <taxon>Viridiplantae</taxon>
        <taxon>Streptophyta</taxon>
        <taxon>Embryophyta</taxon>
        <taxon>Tracheophyta</taxon>
        <taxon>Spermatophyta</taxon>
        <taxon>Magnoliopsida</taxon>
        <taxon>Trochodendrales</taxon>
        <taxon>Trochodendraceae</taxon>
        <taxon>Tetracentron</taxon>
    </lineage>
</organism>
<dbReference type="FunFam" id="2.60.120.430:FF:000004">
    <property type="entry name" value="Putative leucine-rich repeat receptor-like serine/threonine-protein kinase"/>
    <property type="match status" value="1"/>
</dbReference>
<keyword evidence="8" id="KW-0472">Membrane</keyword>
<dbReference type="Proteomes" id="UP000655225">
    <property type="component" value="Unassembled WGS sequence"/>
</dbReference>
<keyword evidence="11" id="KW-1185">Reference proteome</keyword>
<keyword evidence="6" id="KW-0067">ATP-binding</keyword>
<dbReference type="GO" id="GO:0004674">
    <property type="term" value="F:protein serine/threonine kinase activity"/>
    <property type="evidence" value="ECO:0007669"/>
    <property type="project" value="UniProtKB-EC"/>
</dbReference>
<dbReference type="Pfam" id="PF11721">
    <property type="entry name" value="Malectin"/>
    <property type="match status" value="1"/>
</dbReference>
<keyword evidence="4" id="KW-0732">Signal</keyword>
<comment type="caution">
    <text evidence="10">The sequence shown here is derived from an EMBL/GenBank/DDBJ whole genome shotgun (WGS) entry which is preliminary data.</text>
</comment>
<dbReference type="Gene3D" id="3.80.10.10">
    <property type="entry name" value="Ribonuclease Inhibitor"/>
    <property type="match status" value="3"/>
</dbReference>
<keyword evidence="3" id="KW-0808">Transferase</keyword>
<evidence type="ECO:0000256" key="6">
    <source>
        <dbReference type="ARBA" id="ARBA00022840"/>
    </source>
</evidence>
<dbReference type="GO" id="GO:0005524">
    <property type="term" value="F:ATP binding"/>
    <property type="evidence" value="ECO:0007669"/>
    <property type="project" value="UniProtKB-KW"/>
</dbReference>
<evidence type="ECO:0000313" key="10">
    <source>
        <dbReference type="EMBL" id="KAF8413668.1"/>
    </source>
</evidence>
<dbReference type="InterPro" id="IPR001611">
    <property type="entry name" value="Leu-rich_rpt"/>
</dbReference>
<sequence length="706" mass="78083">MESVPVVAKIFSALFLVFLVFNCFVDFRSNAQLLPETEVRTLRRISAKLNNRCWNVTQTSCSESKGFNYSSGFDVNIVSNVTCDCSYNDFTVCHITRIQLKGMNLTGVLPDEFGDLPKLQEIDLSRNYINGSIPTSFTRIPLVFLSLLGNRISGSIPKEIGDIATLEALLLEDNQLGGTFPHQLGKLSRLKRFLASANNFTGMLPEAFANLTNLTDFRIDGNVLSGKIPDFIGNWTKITRLDMQGTSMEGPIPSTISHLKKLTELRVTDLNGSSMRFPDLRQMKEMKYLVLRNCLINDSIPKYIDEMTNLKLLESLGFHDVCEGFEHWLKEEKFGRKNRDLSFNSLTGVIPGSFKSLPLNDMYLTNNLLSGAIPDWILNSQQNLFILWRAGLQCYCWSVALATVKKVVDGSSSYCGGDGALLRVDPSSCQQQTNVNLVASHSSTGENSVSWCQRKGLPCSTKPQYHSLFINCGGGKLKFDGNEYEEDLSSTGSSNFFLSSEMWGYSSTGAFMGKSNVKYIATNTSALNTTDPALYTTARLSPLSLKYYGLCLRKGSYKVRLHFAEIMYTDDHTFSSIGTRIFDVSIQGERVLKDFNIVEEAKGVGKGITRDFNSVVDGSTLEIHFYWSGKGTTAIPDRGVYGPLISAITVTPNFDPYTGLSVGAIVGIIAASIVFIVSILAFLRMKGFLGGKDPINKGDLQNLVHL</sequence>
<dbReference type="OMA" id="TVCHISI"/>
<dbReference type="EC" id="2.7.11.1" evidence="1"/>
<keyword evidence="2" id="KW-0597">Phosphoprotein</keyword>
<feature type="domain" description="Malectin" evidence="9">
    <location>
        <begin position="467"/>
        <end position="648"/>
    </location>
</feature>
<reference evidence="10 11" key="1">
    <citation type="submission" date="2020-04" db="EMBL/GenBank/DDBJ databases">
        <title>Plant Genome Project.</title>
        <authorList>
            <person name="Zhang R.-G."/>
        </authorList>
    </citation>
    <scope>NUCLEOTIDE SEQUENCE [LARGE SCALE GENOMIC DNA]</scope>
    <source>
        <strain evidence="10">YNK0</strain>
        <tissue evidence="10">Leaf</tissue>
    </source>
</reference>
<evidence type="ECO:0000259" key="9">
    <source>
        <dbReference type="Pfam" id="PF11721"/>
    </source>
</evidence>
<evidence type="ECO:0000256" key="1">
    <source>
        <dbReference type="ARBA" id="ARBA00012513"/>
    </source>
</evidence>
<dbReference type="EMBL" id="JABCRI010000001">
    <property type="protein sequence ID" value="KAF8413668.1"/>
    <property type="molecule type" value="Genomic_DNA"/>
</dbReference>
<dbReference type="FunFam" id="3.80.10.10:FF:000433">
    <property type="entry name" value="Putative LRR receptor-like serine/threonine-protein kinase isoform A"/>
    <property type="match status" value="1"/>
</dbReference>
<dbReference type="PANTHER" id="PTHR48006:SF60">
    <property type="entry name" value="PROTEIN KINASE DOMAIN-CONTAINING PROTEIN"/>
    <property type="match status" value="1"/>
</dbReference>
<dbReference type="InterPro" id="IPR032675">
    <property type="entry name" value="LRR_dom_sf"/>
</dbReference>
<evidence type="ECO:0000256" key="8">
    <source>
        <dbReference type="SAM" id="Phobius"/>
    </source>
</evidence>
<keyword evidence="7" id="KW-0325">Glycoprotein</keyword>
<accession>A0A835DRC2</accession>
<evidence type="ECO:0000256" key="5">
    <source>
        <dbReference type="ARBA" id="ARBA00022741"/>
    </source>
</evidence>
<protein>
    <recommendedName>
        <fullName evidence="1">non-specific serine/threonine protein kinase</fullName>
        <ecNumber evidence="1">2.7.11.1</ecNumber>
    </recommendedName>
</protein>
<keyword evidence="5" id="KW-0547">Nucleotide-binding</keyword>
<evidence type="ECO:0000256" key="4">
    <source>
        <dbReference type="ARBA" id="ARBA00022729"/>
    </source>
</evidence>
<evidence type="ECO:0000256" key="3">
    <source>
        <dbReference type="ARBA" id="ARBA00022679"/>
    </source>
</evidence>
<gene>
    <name evidence="10" type="ORF">HHK36_001660</name>
</gene>
<evidence type="ECO:0000313" key="11">
    <source>
        <dbReference type="Proteomes" id="UP000655225"/>
    </source>
</evidence>
<keyword evidence="8" id="KW-1133">Transmembrane helix</keyword>
<dbReference type="SUPFAM" id="SSF52058">
    <property type="entry name" value="L domain-like"/>
    <property type="match status" value="1"/>
</dbReference>
<evidence type="ECO:0000256" key="7">
    <source>
        <dbReference type="ARBA" id="ARBA00023180"/>
    </source>
</evidence>
<dbReference type="Gene3D" id="2.60.120.430">
    <property type="entry name" value="Galactose-binding lectin"/>
    <property type="match status" value="1"/>
</dbReference>
<dbReference type="InterPro" id="IPR021720">
    <property type="entry name" value="Malectin_dom"/>
</dbReference>
<dbReference type="InterPro" id="IPR051824">
    <property type="entry name" value="LRR_Rcpt-Like_S/T_Kinase"/>
</dbReference>